<accession>A0A521DSA1</accession>
<gene>
    <name evidence="6" type="ORF">GJU42_09635</name>
    <name evidence="7" type="ORF">SAMN06265349_103532</name>
</gene>
<name>A0A521DSA1_9FLAO</name>
<evidence type="ECO:0000313" key="8">
    <source>
        <dbReference type="Proteomes" id="UP000317289"/>
    </source>
</evidence>
<dbReference type="GO" id="GO:0004650">
    <property type="term" value="F:polygalacturonase activity"/>
    <property type="evidence" value="ECO:0007669"/>
    <property type="project" value="InterPro"/>
</dbReference>
<dbReference type="RefSeq" id="WP_142451177.1">
    <property type="nucleotide sequence ID" value="NZ_FXTA01000003.1"/>
</dbReference>
<dbReference type="Proteomes" id="UP000468990">
    <property type="component" value="Unassembled WGS sequence"/>
</dbReference>
<feature type="chain" id="PRO_5043205827" evidence="5">
    <location>
        <begin position="19"/>
        <end position="519"/>
    </location>
</feature>
<dbReference type="PANTHER" id="PTHR31339:SF0">
    <property type="entry name" value="PECTIN LYASE-LIKE SUPERFAMILY PROTEIN"/>
    <property type="match status" value="1"/>
</dbReference>
<dbReference type="InterPro" id="IPR012334">
    <property type="entry name" value="Pectin_lyas_fold"/>
</dbReference>
<dbReference type="Gene3D" id="2.160.20.10">
    <property type="entry name" value="Single-stranded right-handed beta-helix, Pectin lyase-like"/>
    <property type="match status" value="1"/>
</dbReference>
<evidence type="ECO:0000256" key="2">
    <source>
        <dbReference type="ARBA" id="ARBA00022801"/>
    </source>
</evidence>
<keyword evidence="2 4" id="KW-0378">Hydrolase</keyword>
<dbReference type="OrthoDB" id="9795222at2"/>
<comment type="similarity">
    <text evidence="1 4">Belongs to the glycosyl hydrolase 28 family.</text>
</comment>
<dbReference type="InterPro" id="IPR006626">
    <property type="entry name" value="PbH1"/>
</dbReference>
<reference evidence="7 8" key="1">
    <citation type="submission" date="2017-05" db="EMBL/GenBank/DDBJ databases">
        <authorList>
            <person name="Varghese N."/>
            <person name="Submissions S."/>
        </authorList>
    </citation>
    <scope>NUCLEOTIDE SEQUENCE [LARGE SCALE GENOMIC DNA]</scope>
    <source>
        <strain evidence="7 8">DSM 19382</strain>
    </source>
</reference>
<keyword evidence="9" id="KW-1185">Reference proteome</keyword>
<dbReference type="SUPFAM" id="SSF51126">
    <property type="entry name" value="Pectin lyase-like"/>
    <property type="match status" value="1"/>
</dbReference>
<dbReference type="EMBL" id="WKKG01000004">
    <property type="protein sequence ID" value="MRX68217.1"/>
    <property type="molecule type" value="Genomic_DNA"/>
</dbReference>
<protein>
    <submittedName>
        <fullName evidence="7">Polygalacturonase</fullName>
    </submittedName>
</protein>
<evidence type="ECO:0000256" key="3">
    <source>
        <dbReference type="ARBA" id="ARBA00023295"/>
    </source>
</evidence>
<feature type="signal peptide" evidence="5">
    <location>
        <begin position="1"/>
        <end position="18"/>
    </location>
</feature>
<dbReference type="AlphaFoldDB" id="A0A521DSA1"/>
<keyword evidence="5" id="KW-0732">Signal</keyword>
<dbReference type="InterPro" id="IPR051801">
    <property type="entry name" value="GH28_Enzymes"/>
</dbReference>
<dbReference type="InterPro" id="IPR011050">
    <property type="entry name" value="Pectin_lyase_fold/virulence"/>
</dbReference>
<proteinExistence type="inferred from homology"/>
<keyword evidence="3 4" id="KW-0326">Glycosidase</keyword>
<evidence type="ECO:0000313" key="9">
    <source>
        <dbReference type="Proteomes" id="UP000468990"/>
    </source>
</evidence>
<dbReference type="GO" id="GO:0005975">
    <property type="term" value="P:carbohydrate metabolic process"/>
    <property type="evidence" value="ECO:0007669"/>
    <property type="project" value="InterPro"/>
</dbReference>
<evidence type="ECO:0000256" key="5">
    <source>
        <dbReference type="SAM" id="SignalP"/>
    </source>
</evidence>
<evidence type="ECO:0000313" key="6">
    <source>
        <dbReference type="EMBL" id="MRX68217.1"/>
    </source>
</evidence>
<reference evidence="6 9" key="2">
    <citation type="submission" date="2019-11" db="EMBL/GenBank/DDBJ databases">
        <title>Flavobacterium resistens genome.</title>
        <authorList>
            <person name="Wilson V.M."/>
            <person name="Newman J.D."/>
        </authorList>
    </citation>
    <scope>NUCLEOTIDE SEQUENCE [LARGE SCALE GENOMIC DNA]</scope>
    <source>
        <strain evidence="6 9">DSM 19382</strain>
    </source>
</reference>
<dbReference type="PANTHER" id="PTHR31339">
    <property type="entry name" value="PECTIN LYASE-RELATED"/>
    <property type="match status" value="1"/>
</dbReference>
<dbReference type="Proteomes" id="UP000317289">
    <property type="component" value="Unassembled WGS sequence"/>
</dbReference>
<dbReference type="Pfam" id="PF00295">
    <property type="entry name" value="Glyco_hydro_28"/>
    <property type="match status" value="1"/>
</dbReference>
<evidence type="ECO:0000256" key="4">
    <source>
        <dbReference type="RuleBase" id="RU361169"/>
    </source>
</evidence>
<dbReference type="SMART" id="SM00710">
    <property type="entry name" value="PbH1"/>
    <property type="match status" value="6"/>
</dbReference>
<dbReference type="InterPro" id="IPR000743">
    <property type="entry name" value="Glyco_hydro_28"/>
</dbReference>
<evidence type="ECO:0000256" key="1">
    <source>
        <dbReference type="ARBA" id="ARBA00008834"/>
    </source>
</evidence>
<evidence type="ECO:0000313" key="7">
    <source>
        <dbReference type="EMBL" id="SMO74498.1"/>
    </source>
</evidence>
<sequence>MKTIFALIILFFCFSANAETFDITKYGAIGDGKTINTKAIQNTIDTCFKNGGGIVLVPTGVFMTGTLNLKSNVNLHLENGAILKGSADLNDYTPVNGVHYGMFFTENSENITISGSGNIDANGAVFFDATKAKKIEWGGTSGTRQKENFRKVIDGGIGDGPIVPKERPYQTLIFSKCKRITIKDVFISNSTFWTILMADCDSVLIDGIRLWTNMLTPNADGIDITSGNNITISNCDIRTGDDAIIVVGYASHFEVPGFKNLRHSSENINIVNCNLQSASSAIRIGYFDHNSVRNINISNCNITNSTRGIGIFLRDQGSLENINVSNVNIETKLRTGDWWGNGEPIHISAVRGKVKVAGTETEKLGIIKNVTFSNINCKAENGILVYGSEESVLQNINFKNVTFDFIDSKLNDVAGGNIDLRGCLDEKQQLFQRDIPGIYGQYVDGLTIEDFKLTWTKTRMPYFTNGIEINNFNNLRIINFTGTGSPINKNAVPVLLENGTKATLNVDKKLVTKLVNVKN</sequence>
<dbReference type="EMBL" id="FXTA01000003">
    <property type="protein sequence ID" value="SMO74498.1"/>
    <property type="molecule type" value="Genomic_DNA"/>
</dbReference>
<organism evidence="7 8">
    <name type="scientific">Flavobacterium resistens</name>
    <dbReference type="NCBI Taxonomy" id="443612"/>
    <lineage>
        <taxon>Bacteria</taxon>
        <taxon>Pseudomonadati</taxon>
        <taxon>Bacteroidota</taxon>
        <taxon>Flavobacteriia</taxon>
        <taxon>Flavobacteriales</taxon>
        <taxon>Flavobacteriaceae</taxon>
        <taxon>Flavobacterium</taxon>
    </lineage>
</organism>